<accession>A0A450UFA2</accession>
<name>A0A450UFA2_9GAMM</name>
<dbReference type="AlphaFoldDB" id="A0A450UFA2"/>
<dbReference type="EMBL" id="CAADFH010000082">
    <property type="protein sequence ID" value="VFJ98355.1"/>
    <property type="molecule type" value="Genomic_DNA"/>
</dbReference>
<dbReference type="EMBL" id="CAADFF010000024">
    <property type="protein sequence ID" value="VFJ91203.1"/>
    <property type="molecule type" value="Genomic_DNA"/>
</dbReference>
<gene>
    <name evidence="2" type="ORF">BECKLFY1418A_GA0070994_10826</name>
    <name evidence="1" type="ORF">BECKLFY1418B_GA0070995_102427</name>
</gene>
<protein>
    <submittedName>
        <fullName evidence="1">Uncharacterized protein</fullName>
    </submittedName>
</protein>
<proteinExistence type="predicted"/>
<sequence length="50" mass="6065">MIKEFSFVVRSQKFWGRGDDDGNYCRWLRILRDRDLFIIGYQQSGHILDI</sequence>
<organism evidence="1">
    <name type="scientific">Candidatus Kentrum sp. LFY</name>
    <dbReference type="NCBI Taxonomy" id="2126342"/>
    <lineage>
        <taxon>Bacteria</taxon>
        <taxon>Pseudomonadati</taxon>
        <taxon>Pseudomonadota</taxon>
        <taxon>Gammaproteobacteria</taxon>
        <taxon>Candidatus Kentrum</taxon>
    </lineage>
</organism>
<reference evidence="1" key="1">
    <citation type="submission" date="2019-02" db="EMBL/GenBank/DDBJ databases">
        <authorList>
            <person name="Gruber-Vodicka R. H."/>
            <person name="Seah K. B. B."/>
        </authorList>
    </citation>
    <scope>NUCLEOTIDE SEQUENCE</scope>
    <source>
        <strain evidence="2">BECK_M6</strain>
        <strain evidence="1">BECK_M7</strain>
    </source>
</reference>
<evidence type="ECO:0000313" key="2">
    <source>
        <dbReference type="EMBL" id="VFJ98355.1"/>
    </source>
</evidence>
<evidence type="ECO:0000313" key="1">
    <source>
        <dbReference type="EMBL" id="VFJ91203.1"/>
    </source>
</evidence>